<organism evidence="2 3">
    <name type="scientific">Desulfonatronospira thiodismutans ASO3-1</name>
    <dbReference type="NCBI Taxonomy" id="555779"/>
    <lineage>
        <taxon>Bacteria</taxon>
        <taxon>Pseudomonadati</taxon>
        <taxon>Thermodesulfobacteriota</taxon>
        <taxon>Desulfovibrionia</taxon>
        <taxon>Desulfovibrionales</taxon>
        <taxon>Desulfonatronovibrionaceae</taxon>
        <taxon>Desulfonatronospira</taxon>
    </lineage>
</organism>
<comment type="caution">
    <text evidence="2">The sequence shown here is derived from an EMBL/GenBank/DDBJ whole genome shotgun (WGS) entry which is preliminary data.</text>
</comment>
<dbReference type="eggNOG" id="ENOG503301B">
    <property type="taxonomic scope" value="Bacteria"/>
</dbReference>
<reference evidence="2" key="1">
    <citation type="submission" date="2010-05" db="EMBL/GenBank/DDBJ databases">
        <title>The draft genome of Desulfonatronospira thiodismutans ASO3-1.</title>
        <authorList>
            <consortium name="US DOE Joint Genome Institute (JGI-PGF)"/>
            <person name="Lucas S."/>
            <person name="Copeland A."/>
            <person name="Lapidus A."/>
            <person name="Cheng J.-F."/>
            <person name="Bruce D."/>
            <person name="Goodwin L."/>
            <person name="Pitluck S."/>
            <person name="Chertkov O."/>
            <person name="Brettin T."/>
            <person name="Detter J.C."/>
            <person name="Han C."/>
            <person name="Land M.L."/>
            <person name="Hauser L."/>
            <person name="Kyrpides N."/>
            <person name="Mikhailova N."/>
            <person name="Muyzer G."/>
            <person name="Woyke T."/>
        </authorList>
    </citation>
    <scope>NUCLEOTIDE SEQUENCE [LARGE SCALE GENOMIC DNA]</scope>
    <source>
        <strain evidence="2">ASO3-1</strain>
    </source>
</reference>
<accession>D6SRI3</accession>
<evidence type="ECO:0000313" key="3">
    <source>
        <dbReference type="Proteomes" id="UP000005496"/>
    </source>
</evidence>
<dbReference type="PROSITE" id="PS51788">
    <property type="entry name" value="CULT"/>
    <property type="match status" value="1"/>
</dbReference>
<keyword evidence="3" id="KW-1185">Reference proteome</keyword>
<dbReference type="FunFam" id="2.170.150.20:FF:000007">
    <property type="entry name" value="Protein cereblon"/>
    <property type="match status" value="1"/>
</dbReference>
<proteinExistence type="predicted"/>
<dbReference type="Gene3D" id="2.170.150.20">
    <property type="entry name" value="Peptide methionine sulfoxide reductase"/>
    <property type="match status" value="1"/>
</dbReference>
<feature type="domain" description="CULT" evidence="1">
    <location>
        <begin position="29"/>
        <end position="131"/>
    </location>
</feature>
<dbReference type="EMBL" id="ACJN02000003">
    <property type="protein sequence ID" value="EFI33299.1"/>
    <property type="molecule type" value="Genomic_DNA"/>
</dbReference>
<dbReference type="CDD" id="cd15777">
    <property type="entry name" value="CRBN_C_like"/>
    <property type="match status" value="1"/>
</dbReference>
<dbReference type="Proteomes" id="UP000005496">
    <property type="component" value="Unassembled WGS sequence"/>
</dbReference>
<dbReference type="RefSeq" id="WP_008870657.1">
    <property type="nucleotide sequence ID" value="NZ_ACJN02000003.1"/>
</dbReference>
<dbReference type="OrthoDB" id="6197001at2"/>
<dbReference type="InterPro" id="IPR034750">
    <property type="entry name" value="CULT"/>
</dbReference>
<name>D6SRI3_9BACT</name>
<evidence type="ECO:0000313" key="2">
    <source>
        <dbReference type="EMBL" id="EFI33299.1"/>
    </source>
</evidence>
<gene>
    <name evidence="2" type="ORF">Dthio_PD0625</name>
</gene>
<dbReference type="AlphaFoldDB" id="D6SRI3"/>
<evidence type="ECO:0000259" key="1">
    <source>
        <dbReference type="PROSITE" id="PS51788"/>
    </source>
</evidence>
<sequence>MYDLLKEEPGKDFSPDAASLEETREFQSRPNLLCSGCLSRITSQDAGISINGSQKHVFVNPHGLVFEVGCFSWAVNCLGTGPSTAEFSWFPGFTWQIAVCISCLMHLGWRYSSGDSGEFYGLIMDRLILDTSSEK</sequence>
<protein>
    <recommendedName>
        <fullName evidence="1">CULT domain-containing protein</fullName>
    </recommendedName>
</protein>